<keyword evidence="5 7" id="KW-1133">Transmembrane helix</keyword>
<accession>A0A3D4V941</accession>
<dbReference type="EMBL" id="DPIY01000006">
    <property type="protein sequence ID" value="HCT56847.1"/>
    <property type="molecule type" value="Genomic_DNA"/>
</dbReference>
<dbReference type="SUPFAM" id="SSF161098">
    <property type="entry name" value="MetI-like"/>
    <property type="match status" value="1"/>
</dbReference>
<keyword evidence="2 7" id="KW-0813">Transport</keyword>
<comment type="subcellular location">
    <subcellularLocation>
        <location evidence="1 7">Cell membrane</location>
        <topology evidence="1 7">Multi-pass membrane protein</topology>
    </subcellularLocation>
</comment>
<evidence type="ECO:0000256" key="5">
    <source>
        <dbReference type="ARBA" id="ARBA00022989"/>
    </source>
</evidence>
<evidence type="ECO:0000259" key="8">
    <source>
        <dbReference type="PROSITE" id="PS50928"/>
    </source>
</evidence>
<evidence type="ECO:0000256" key="1">
    <source>
        <dbReference type="ARBA" id="ARBA00004651"/>
    </source>
</evidence>
<proteinExistence type="inferred from homology"/>
<feature type="transmembrane region" description="Helical" evidence="7">
    <location>
        <begin position="247"/>
        <end position="269"/>
    </location>
</feature>
<evidence type="ECO:0000256" key="3">
    <source>
        <dbReference type="ARBA" id="ARBA00022475"/>
    </source>
</evidence>
<dbReference type="CDD" id="cd06261">
    <property type="entry name" value="TM_PBP2"/>
    <property type="match status" value="1"/>
</dbReference>
<feature type="domain" description="ABC transmembrane type-1" evidence="8">
    <location>
        <begin position="78"/>
        <end position="270"/>
    </location>
</feature>
<keyword evidence="6 7" id="KW-0472">Membrane</keyword>
<comment type="similarity">
    <text evidence="7">Belongs to the binding-protein-dependent transport system permease family.</text>
</comment>
<keyword evidence="4 7" id="KW-0812">Transmembrane</keyword>
<dbReference type="PROSITE" id="PS50928">
    <property type="entry name" value="ABC_TM1"/>
    <property type="match status" value="1"/>
</dbReference>
<reference evidence="9 10" key="1">
    <citation type="journal article" date="2018" name="Nat. Biotechnol.">
        <title>A standardized bacterial taxonomy based on genome phylogeny substantially revises the tree of life.</title>
        <authorList>
            <person name="Parks D.H."/>
            <person name="Chuvochina M."/>
            <person name="Waite D.W."/>
            <person name="Rinke C."/>
            <person name="Skarshewski A."/>
            <person name="Chaumeil P.A."/>
            <person name="Hugenholtz P."/>
        </authorList>
    </citation>
    <scope>NUCLEOTIDE SEQUENCE [LARGE SCALE GENOMIC DNA]</scope>
    <source>
        <strain evidence="9">UBA8844</strain>
    </source>
</reference>
<dbReference type="AlphaFoldDB" id="A0A3D4V941"/>
<dbReference type="OMA" id="LMMSIPT"/>
<dbReference type="InterPro" id="IPR050366">
    <property type="entry name" value="BP-dependent_transpt_permease"/>
</dbReference>
<dbReference type="Pfam" id="PF00528">
    <property type="entry name" value="BPD_transp_1"/>
    <property type="match status" value="1"/>
</dbReference>
<name>A0A3D4V941_9BACT</name>
<dbReference type="GO" id="GO:0005886">
    <property type="term" value="C:plasma membrane"/>
    <property type="evidence" value="ECO:0007669"/>
    <property type="project" value="UniProtKB-SubCell"/>
</dbReference>
<dbReference type="InterPro" id="IPR035906">
    <property type="entry name" value="MetI-like_sf"/>
</dbReference>
<evidence type="ECO:0000256" key="4">
    <source>
        <dbReference type="ARBA" id="ARBA00022692"/>
    </source>
</evidence>
<evidence type="ECO:0000313" key="10">
    <source>
        <dbReference type="Proteomes" id="UP000264071"/>
    </source>
</evidence>
<evidence type="ECO:0000313" key="9">
    <source>
        <dbReference type="EMBL" id="HCT56847.1"/>
    </source>
</evidence>
<protein>
    <submittedName>
        <fullName evidence="9">ABC transporter permease</fullName>
    </submittedName>
</protein>
<feature type="transmembrane region" description="Helical" evidence="7">
    <location>
        <begin position="123"/>
        <end position="140"/>
    </location>
</feature>
<dbReference type="InterPro" id="IPR000515">
    <property type="entry name" value="MetI-like"/>
</dbReference>
<dbReference type="Proteomes" id="UP000264071">
    <property type="component" value="Unassembled WGS sequence"/>
</dbReference>
<dbReference type="PANTHER" id="PTHR43386:SF1">
    <property type="entry name" value="D,D-DIPEPTIDE TRANSPORT SYSTEM PERMEASE PROTEIN DDPC-RELATED"/>
    <property type="match status" value="1"/>
</dbReference>
<dbReference type="PANTHER" id="PTHR43386">
    <property type="entry name" value="OLIGOPEPTIDE TRANSPORT SYSTEM PERMEASE PROTEIN APPC"/>
    <property type="match status" value="1"/>
</dbReference>
<evidence type="ECO:0000256" key="6">
    <source>
        <dbReference type="ARBA" id="ARBA00023136"/>
    </source>
</evidence>
<keyword evidence="3" id="KW-1003">Cell membrane</keyword>
<organism evidence="9 10">
    <name type="scientific">Gemmatimonas aurantiaca</name>
    <dbReference type="NCBI Taxonomy" id="173480"/>
    <lineage>
        <taxon>Bacteria</taxon>
        <taxon>Pseudomonadati</taxon>
        <taxon>Gemmatimonadota</taxon>
        <taxon>Gemmatimonadia</taxon>
        <taxon>Gemmatimonadales</taxon>
        <taxon>Gemmatimonadaceae</taxon>
        <taxon>Gemmatimonas</taxon>
    </lineage>
</organism>
<sequence length="280" mass="29366">MKTLTRTETVRLPEGHSWLILSLTALSLLVIGAPWIAPHDPASPLDLVHQTLRMPGVDHWLGTDSASRDLLSRVLHGGRTSLTIAMLGTATALAGGVVCAALVQYGGHWLASGMLAIVDAMRGIPRLLMLLAIGAAAGGALTPAPLAVAMGCLAVPLVCRVIHAEMQQLSVRPWSDAAHALGVSPVRTFTHHMLPHLLPMLLGLAVILLGELLAAEAALGVVGLGVPEPTVSWGRMIQDALPDIARAWWPLVVPCAALLGTMLLTATLAERLNSSLVIHD</sequence>
<dbReference type="Gene3D" id="1.10.3720.10">
    <property type="entry name" value="MetI-like"/>
    <property type="match status" value="1"/>
</dbReference>
<feature type="transmembrane region" description="Helical" evidence="7">
    <location>
        <begin position="197"/>
        <end position="227"/>
    </location>
</feature>
<comment type="caution">
    <text evidence="9">The sequence shown here is derived from an EMBL/GenBank/DDBJ whole genome shotgun (WGS) entry which is preliminary data.</text>
</comment>
<feature type="transmembrane region" description="Helical" evidence="7">
    <location>
        <begin position="82"/>
        <end position="103"/>
    </location>
</feature>
<gene>
    <name evidence="9" type="ORF">DGD08_06495</name>
</gene>
<feature type="transmembrane region" description="Helical" evidence="7">
    <location>
        <begin position="18"/>
        <end position="37"/>
    </location>
</feature>
<evidence type="ECO:0000256" key="7">
    <source>
        <dbReference type="RuleBase" id="RU363032"/>
    </source>
</evidence>
<evidence type="ECO:0000256" key="2">
    <source>
        <dbReference type="ARBA" id="ARBA00022448"/>
    </source>
</evidence>
<dbReference type="GO" id="GO:0055085">
    <property type="term" value="P:transmembrane transport"/>
    <property type="evidence" value="ECO:0007669"/>
    <property type="project" value="InterPro"/>
</dbReference>